<organism evidence="1 2">
    <name type="scientific">Cryptococcus neoformans Tu259-1</name>
    <dbReference type="NCBI Taxonomy" id="1230072"/>
    <lineage>
        <taxon>Eukaryota</taxon>
        <taxon>Fungi</taxon>
        <taxon>Dikarya</taxon>
        <taxon>Basidiomycota</taxon>
        <taxon>Agaricomycotina</taxon>
        <taxon>Tremellomycetes</taxon>
        <taxon>Tremellales</taxon>
        <taxon>Cryptococcaceae</taxon>
        <taxon>Cryptococcus</taxon>
        <taxon>Cryptococcus neoformans species complex</taxon>
    </lineage>
</organism>
<comment type="caution">
    <text evidence="1">The sequence shown here is derived from an EMBL/GenBank/DDBJ whole genome shotgun (WGS) entry which is preliminary data.</text>
</comment>
<feature type="non-terminal residue" evidence="1">
    <location>
        <position position="36"/>
    </location>
</feature>
<evidence type="ECO:0000313" key="1">
    <source>
        <dbReference type="EMBL" id="OXG10361.1"/>
    </source>
</evidence>
<name>A0A854Q279_CRYNE</name>
<reference evidence="1 2" key="1">
    <citation type="submission" date="2017-06" db="EMBL/GenBank/DDBJ databases">
        <title>Global population genomics of the pathogenic fungus Cryptococcus neoformans var. grubii.</title>
        <authorList>
            <person name="Cuomo C."/>
            <person name="Litvintseva A."/>
            <person name="Chen Y."/>
            <person name="Young S."/>
            <person name="Zeng Q."/>
            <person name="Chapman S."/>
            <person name="Gujja S."/>
            <person name="Saif S."/>
            <person name="Birren B."/>
        </authorList>
    </citation>
    <scope>NUCLEOTIDE SEQUENCE [LARGE SCALE GENOMIC DNA]</scope>
    <source>
        <strain evidence="1 2">Tu259-1</strain>
    </source>
</reference>
<sequence>LVASNQMAIWENFFSALKRLIPKLSYTEEEWESRSN</sequence>
<protein>
    <submittedName>
        <fullName evidence="1">Uncharacterized protein</fullName>
    </submittedName>
</protein>
<accession>A0A854Q279</accession>
<dbReference type="OrthoDB" id="5425465at2759"/>
<gene>
    <name evidence="1" type="ORF">C361_06898</name>
</gene>
<dbReference type="AlphaFoldDB" id="A0A854Q279"/>
<feature type="non-terminal residue" evidence="1">
    <location>
        <position position="1"/>
    </location>
</feature>
<proteinExistence type="predicted"/>
<dbReference type="EMBL" id="AMKT01000110">
    <property type="protein sequence ID" value="OXG10361.1"/>
    <property type="molecule type" value="Genomic_DNA"/>
</dbReference>
<dbReference type="Proteomes" id="UP000199727">
    <property type="component" value="Unassembled WGS sequence"/>
</dbReference>
<evidence type="ECO:0000313" key="2">
    <source>
        <dbReference type="Proteomes" id="UP000199727"/>
    </source>
</evidence>